<reference evidence="4" key="4">
    <citation type="journal article" date="2022" name="PLoS Pathog.">
        <title>Chromosome-level genome of Schistosoma haematobium underpins genome-wide explorations of molecular variation.</title>
        <authorList>
            <person name="Stroehlein A.J."/>
            <person name="Korhonen P.K."/>
            <person name="Lee V.V."/>
            <person name="Ralph S.A."/>
            <person name="Mentink-Kane M."/>
            <person name="You H."/>
            <person name="McManus D.P."/>
            <person name="Tchuente L.T."/>
            <person name="Stothard J.R."/>
            <person name="Kaur P."/>
            <person name="Dudchenko O."/>
            <person name="Aiden E.L."/>
            <person name="Yang B."/>
            <person name="Yang H."/>
            <person name="Emery A.M."/>
            <person name="Webster B.L."/>
            <person name="Brindley P.J."/>
            <person name="Rollinson D."/>
            <person name="Chang B.C.H."/>
            <person name="Gasser R.B."/>
            <person name="Young N.D."/>
        </authorList>
    </citation>
    <scope>NUCLEOTIDE SEQUENCE</scope>
</reference>
<evidence type="ECO:0000256" key="1">
    <source>
        <dbReference type="PROSITE-ProRule" id="PRU00124"/>
    </source>
</evidence>
<evidence type="ECO:0000313" key="4">
    <source>
        <dbReference type="EMBL" id="KAH9595717.1"/>
    </source>
</evidence>
<gene>
    <name evidence="4" type="ORF">MS3_00001663</name>
</gene>
<dbReference type="AlphaFoldDB" id="A0A6A5DLK2"/>
<dbReference type="CDD" id="cd00112">
    <property type="entry name" value="LDLa"/>
    <property type="match status" value="1"/>
</dbReference>
<organism evidence="4 5">
    <name type="scientific">Schistosoma haematobium</name>
    <name type="common">Blood fluke</name>
    <dbReference type="NCBI Taxonomy" id="6185"/>
    <lineage>
        <taxon>Eukaryota</taxon>
        <taxon>Metazoa</taxon>
        <taxon>Spiralia</taxon>
        <taxon>Lophotrochozoa</taxon>
        <taxon>Platyhelminthes</taxon>
        <taxon>Trematoda</taxon>
        <taxon>Digenea</taxon>
        <taxon>Strigeidida</taxon>
        <taxon>Schistosomatoidea</taxon>
        <taxon>Schistosomatidae</taxon>
        <taxon>Schistosoma</taxon>
    </lineage>
</organism>
<feature type="signal peptide" evidence="3">
    <location>
        <begin position="1"/>
        <end position="19"/>
    </location>
</feature>
<comment type="caution">
    <text evidence="1">Lacks conserved residue(s) required for the propagation of feature annotation.</text>
</comment>
<dbReference type="PROSITE" id="PS01209">
    <property type="entry name" value="LDLRA_1"/>
    <property type="match status" value="1"/>
</dbReference>
<dbReference type="Gene3D" id="4.10.400.10">
    <property type="entry name" value="Low-density Lipoprotein Receptor"/>
    <property type="match status" value="1"/>
</dbReference>
<feature type="compositionally biased region" description="Basic and acidic residues" evidence="2">
    <location>
        <begin position="576"/>
        <end position="585"/>
    </location>
</feature>
<protein>
    <submittedName>
        <fullName evidence="4">Uncharacterized protein</fullName>
    </submittedName>
</protein>
<dbReference type="KEGG" id="shx:MS3_00001663"/>
<reference evidence="4" key="1">
    <citation type="journal article" date="2012" name="Nat. Genet.">
        <title>Whole-genome sequence of Schistosoma haematobium.</title>
        <authorList>
            <person name="Young N.D."/>
            <person name="Jex A.R."/>
            <person name="Li B."/>
            <person name="Liu S."/>
            <person name="Yang L."/>
            <person name="Xiong Z."/>
            <person name="Li Y."/>
            <person name="Cantacessi C."/>
            <person name="Hall R.S."/>
            <person name="Xu X."/>
            <person name="Chen F."/>
            <person name="Wu X."/>
            <person name="Zerlotini A."/>
            <person name="Oliveira G."/>
            <person name="Hofmann A."/>
            <person name="Zhang G."/>
            <person name="Fang X."/>
            <person name="Kang Y."/>
            <person name="Campbell B.E."/>
            <person name="Loukas A."/>
            <person name="Ranganathan S."/>
            <person name="Rollinson D."/>
            <person name="Rinaldi G."/>
            <person name="Brindley P.J."/>
            <person name="Yang H."/>
            <person name="Wang J."/>
            <person name="Wang J."/>
            <person name="Gasser R.B."/>
        </authorList>
    </citation>
    <scope>NUCLEOTIDE SEQUENCE</scope>
</reference>
<dbReference type="EMBL" id="AMPZ03000001">
    <property type="protein sequence ID" value="KAH9595717.1"/>
    <property type="molecule type" value="Genomic_DNA"/>
</dbReference>
<dbReference type="InterPro" id="IPR023415">
    <property type="entry name" value="LDLR_class-A_CS"/>
</dbReference>
<dbReference type="InterPro" id="IPR002172">
    <property type="entry name" value="LDrepeatLR_classA_rpt"/>
</dbReference>
<keyword evidence="5" id="KW-1185">Reference proteome</keyword>
<feature type="chain" id="PRO_5043938389" evidence="3">
    <location>
        <begin position="20"/>
        <end position="671"/>
    </location>
</feature>
<feature type="compositionally biased region" description="Low complexity" evidence="2">
    <location>
        <begin position="546"/>
        <end position="575"/>
    </location>
</feature>
<comment type="caution">
    <text evidence="4">The sequence shown here is derived from an EMBL/GenBank/DDBJ whole genome shotgun (WGS) entry which is preliminary data.</text>
</comment>
<reference evidence="4" key="2">
    <citation type="journal article" date="2019" name="Gigascience">
        <title>High-quality Schistosoma haematobium genome achieved by single-molecule and long-range sequencing.</title>
        <authorList>
            <person name="Stroehlein A.J."/>
            <person name="Korhonen P.K."/>
            <person name="Chong T.M."/>
            <person name="Lim Y.L."/>
            <person name="Chan K.G."/>
            <person name="Webster B."/>
            <person name="Rollinson D."/>
            <person name="Brindley P.J."/>
            <person name="Gasser R.B."/>
            <person name="Young N.D."/>
        </authorList>
    </citation>
    <scope>NUCLEOTIDE SEQUENCE</scope>
</reference>
<sequence length="671" mass="76212">MRLLPLALTSLQVYSVVFGSYEEYVILPDNSDYCRSHSGFRRFSLSRQMSFVTGLYNSSWNNLLYACKIKVYPNGRLLHYSYPEGHTSYWFHRLRVSINFTSCNDFLTIGFIPEEITQPTLLPYELNLTCTFTFPQIIDSKHRIVSLVWHTESGSIEDVKSKLDVQMSAYMRFEGTFSLTDKMRRCEVGSGFWCGNQTAVCVYGQMRCDQADDCFDGGTDEIGCPPVRNYTYVQPRRPLNSWSVYLPWTALGLIPLILVFALGLICAPRKSLDELEDDDLSQENECLKTIFSPMTSSSAASPTLSESSSPRSIQSIAACSTGDKVIVCASELTRSLSHPSLSDMVRTTFVTNETNKQKSCLLSSNNNTKQDPDSFCLQQKSKKYYPESCELLLNNHNSIINHDKRNFMEDGSSSKFFNEVLKPTKSRAVTFQLPGAFEEKLIMDSDHDNIDPDSKIQTNKSHEESMNQREAQRNSGNISRQSKFVEPDNRAIPACFEMAALKVRVSRNEFGNVTNHNVNPDFVDQEIWNSNAFTLKQPYKNHHSHSNSQSQTDNSKNIVKNTNNNDFNQSQSSSSESDREDVTPFRRTDNFILTNHWDKNNNPKLNGVQIQNENEGYNTIKKKVFNDLQTYGLSLSSQKPKHKTSSIIVTAKNPLTSGEQQRHSNADYVLL</sequence>
<feature type="region of interest" description="Disordered" evidence="2">
    <location>
        <begin position="443"/>
        <end position="485"/>
    </location>
</feature>
<proteinExistence type="predicted"/>
<keyword evidence="3" id="KW-0732">Signal</keyword>
<evidence type="ECO:0000256" key="3">
    <source>
        <dbReference type="SAM" id="SignalP"/>
    </source>
</evidence>
<accession>A0A6A5DLK2</accession>
<evidence type="ECO:0000313" key="5">
    <source>
        <dbReference type="Proteomes" id="UP000471633"/>
    </source>
</evidence>
<dbReference type="GeneID" id="24597096"/>
<name>A0A6A5DLK2_SCHHA</name>
<feature type="compositionally biased region" description="Basic and acidic residues" evidence="2">
    <location>
        <begin position="443"/>
        <end position="472"/>
    </location>
</feature>
<dbReference type="CTD" id="24597096"/>
<dbReference type="InterPro" id="IPR036055">
    <property type="entry name" value="LDL_receptor-like_sf"/>
</dbReference>
<feature type="compositionally biased region" description="Polar residues" evidence="2">
    <location>
        <begin position="473"/>
        <end position="482"/>
    </location>
</feature>
<reference evidence="4" key="3">
    <citation type="submission" date="2021-06" db="EMBL/GenBank/DDBJ databases">
        <title>Chromosome-level genome assembly for S. haematobium.</title>
        <authorList>
            <person name="Stroehlein A.J."/>
        </authorList>
    </citation>
    <scope>NUCLEOTIDE SEQUENCE</scope>
</reference>
<evidence type="ECO:0000256" key="2">
    <source>
        <dbReference type="SAM" id="MobiDB-lite"/>
    </source>
</evidence>
<dbReference type="PROSITE" id="PS50068">
    <property type="entry name" value="LDLRA_2"/>
    <property type="match status" value="1"/>
</dbReference>
<dbReference type="Proteomes" id="UP000471633">
    <property type="component" value="Unassembled WGS sequence"/>
</dbReference>
<feature type="region of interest" description="Disordered" evidence="2">
    <location>
        <begin position="538"/>
        <end position="585"/>
    </location>
</feature>
<dbReference type="RefSeq" id="XP_012801195.2">
    <property type="nucleotide sequence ID" value="XM_012945741.3"/>
</dbReference>
<dbReference type="OrthoDB" id="6241805at2759"/>